<name>A0A8R7R2I5_TRIUA</name>
<reference evidence="3" key="1">
    <citation type="journal article" date="2013" name="Nature">
        <title>Draft genome of the wheat A-genome progenitor Triticum urartu.</title>
        <authorList>
            <person name="Ling H.Q."/>
            <person name="Zhao S."/>
            <person name="Liu D."/>
            <person name="Wang J."/>
            <person name="Sun H."/>
            <person name="Zhang C."/>
            <person name="Fan H."/>
            <person name="Li D."/>
            <person name="Dong L."/>
            <person name="Tao Y."/>
            <person name="Gao C."/>
            <person name="Wu H."/>
            <person name="Li Y."/>
            <person name="Cui Y."/>
            <person name="Guo X."/>
            <person name="Zheng S."/>
            <person name="Wang B."/>
            <person name="Yu K."/>
            <person name="Liang Q."/>
            <person name="Yang W."/>
            <person name="Lou X."/>
            <person name="Chen J."/>
            <person name="Feng M."/>
            <person name="Jian J."/>
            <person name="Zhang X."/>
            <person name="Luo G."/>
            <person name="Jiang Y."/>
            <person name="Liu J."/>
            <person name="Wang Z."/>
            <person name="Sha Y."/>
            <person name="Zhang B."/>
            <person name="Wu H."/>
            <person name="Tang D."/>
            <person name="Shen Q."/>
            <person name="Xue P."/>
            <person name="Zou S."/>
            <person name="Wang X."/>
            <person name="Liu X."/>
            <person name="Wang F."/>
            <person name="Yang Y."/>
            <person name="An X."/>
            <person name="Dong Z."/>
            <person name="Zhang K."/>
            <person name="Zhang X."/>
            <person name="Luo M.C."/>
            <person name="Dvorak J."/>
            <person name="Tong Y."/>
            <person name="Wang J."/>
            <person name="Yang H."/>
            <person name="Li Z."/>
            <person name="Wang D."/>
            <person name="Zhang A."/>
            <person name="Wang J."/>
        </authorList>
    </citation>
    <scope>NUCLEOTIDE SEQUENCE</scope>
    <source>
        <strain evidence="3">cv. G1812</strain>
    </source>
</reference>
<dbReference type="Gramene" id="TuG1812G0700004294.01.T01">
    <property type="protein sequence ID" value="TuG1812G0700004294.01.T01.cds408586"/>
    <property type="gene ID" value="TuG1812G0700004294.01"/>
</dbReference>
<reference evidence="2" key="2">
    <citation type="submission" date="2018-03" db="EMBL/GenBank/DDBJ databases">
        <title>The Triticum urartu genome reveals the dynamic nature of wheat genome evolution.</title>
        <authorList>
            <person name="Ling H."/>
            <person name="Ma B."/>
            <person name="Shi X."/>
            <person name="Liu H."/>
            <person name="Dong L."/>
            <person name="Sun H."/>
            <person name="Cao Y."/>
            <person name="Gao Q."/>
            <person name="Zheng S."/>
            <person name="Li Y."/>
            <person name="Yu Y."/>
            <person name="Du H."/>
            <person name="Qi M."/>
            <person name="Li Y."/>
            <person name="Yu H."/>
            <person name="Cui Y."/>
            <person name="Wang N."/>
            <person name="Chen C."/>
            <person name="Wu H."/>
            <person name="Zhao Y."/>
            <person name="Zhang J."/>
            <person name="Li Y."/>
            <person name="Zhou W."/>
            <person name="Zhang B."/>
            <person name="Hu W."/>
            <person name="Eijk M."/>
            <person name="Tang J."/>
            <person name="Witsenboer H."/>
            <person name="Zhao S."/>
            <person name="Li Z."/>
            <person name="Zhang A."/>
            <person name="Wang D."/>
            <person name="Liang C."/>
        </authorList>
    </citation>
    <scope>NUCLEOTIDE SEQUENCE [LARGE SCALE GENOMIC DNA]</scope>
    <source>
        <strain evidence="2">cv. G1812</strain>
    </source>
</reference>
<organism evidence="2 3">
    <name type="scientific">Triticum urartu</name>
    <name type="common">Red wild einkorn</name>
    <name type="synonym">Crithodium urartu</name>
    <dbReference type="NCBI Taxonomy" id="4572"/>
    <lineage>
        <taxon>Eukaryota</taxon>
        <taxon>Viridiplantae</taxon>
        <taxon>Streptophyta</taxon>
        <taxon>Embryophyta</taxon>
        <taxon>Tracheophyta</taxon>
        <taxon>Spermatophyta</taxon>
        <taxon>Magnoliopsida</taxon>
        <taxon>Liliopsida</taxon>
        <taxon>Poales</taxon>
        <taxon>Poaceae</taxon>
        <taxon>BOP clade</taxon>
        <taxon>Pooideae</taxon>
        <taxon>Triticodae</taxon>
        <taxon>Triticeae</taxon>
        <taxon>Triticinae</taxon>
        <taxon>Triticum</taxon>
    </lineage>
</organism>
<dbReference type="Proteomes" id="UP000015106">
    <property type="component" value="Chromosome 7"/>
</dbReference>
<gene>
    <name evidence="2" type="primary">LOC125521954</name>
</gene>
<keyword evidence="3" id="KW-1185">Reference proteome</keyword>
<evidence type="ECO:0000313" key="2">
    <source>
        <dbReference type="EnsemblPlants" id="TuG1812G0700004294.01.T01.cds408586"/>
    </source>
</evidence>
<accession>A0A8R7R2I5</accession>
<dbReference type="AlphaFoldDB" id="A0A8R7R2I5"/>
<feature type="region of interest" description="Disordered" evidence="1">
    <location>
        <begin position="76"/>
        <end position="107"/>
    </location>
</feature>
<reference evidence="2" key="3">
    <citation type="submission" date="2022-06" db="UniProtKB">
        <authorList>
            <consortium name="EnsemblPlants"/>
        </authorList>
    </citation>
    <scope>IDENTIFICATION</scope>
</reference>
<evidence type="ECO:0000256" key="1">
    <source>
        <dbReference type="SAM" id="MobiDB-lite"/>
    </source>
</evidence>
<proteinExistence type="predicted"/>
<feature type="compositionally biased region" description="Basic and acidic residues" evidence="1">
    <location>
        <begin position="98"/>
        <end position="107"/>
    </location>
</feature>
<sequence length="107" mass="11876">MIRCKQQAKVDIPFHARLRTRTRPRLVVSRNFTKLRCTTQYSPPHIKVTAAAHTGQAAAAAPIIIIIQEKQSKKKAFRKQRTNRADDDSTIAVATAEGGRDSGLRAP</sequence>
<dbReference type="EnsemblPlants" id="TuG1812G0700004294.01.T01">
    <property type="protein sequence ID" value="TuG1812G0700004294.01.T01.cds408586"/>
    <property type="gene ID" value="TuG1812G0700004294.01"/>
</dbReference>
<evidence type="ECO:0000313" key="3">
    <source>
        <dbReference type="Proteomes" id="UP000015106"/>
    </source>
</evidence>
<protein>
    <submittedName>
        <fullName evidence="2">Uncharacterized protein</fullName>
    </submittedName>
</protein>